<dbReference type="RefSeq" id="WP_246390743.1">
    <property type="nucleotide sequence ID" value="NZ_JACHOP010000016.1"/>
</dbReference>
<evidence type="ECO:0000256" key="1">
    <source>
        <dbReference type="SAM" id="SignalP"/>
    </source>
</evidence>
<evidence type="ECO:0000313" key="3">
    <source>
        <dbReference type="Proteomes" id="UP000583454"/>
    </source>
</evidence>
<keyword evidence="1" id="KW-0732">Signal</keyword>
<dbReference type="Proteomes" id="UP000583454">
    <property type="component" value="Unassembled WGS sequence"/>
</dbReference>
<evidence type="ECO:0000313" key="2">
    <source>
        <dbReference type="EMBL" id="MBB5758727.1"/>
    </source>
</evidence>
<feature type="signal peptide" evidence="1">
    <location>
        <begin position="1"/>
        <end position="26"/>
    </location>
</feature>
<dbReference type="AlphaFoldDB" id="A0A840ZPB0"/>
<feature type="chain" id="PRO_5032758061" evidence="1">
    <location>
        <begin position="27"/>
        <end position="119"/>
    </location>
</feature>
<gene>
    <name evidence="2" type="ORF">HNR00_003450</name>
</gene>
<accession>A0A840ZPB0</accession>
<dbReference type="EMBL" id="JACHOP010000016">
    <property type="protein sequence ID" value="MBB5758727.1"/>
    <property type="molecule type" value="Genomic_DNA"/>
</dbReference>
<protein>
    <submittedName>
        <fullName evidence="2">Uncharacterized protein</fullName>
    </submittedName>
</protein>
<comment type="caution">
    <text evidence="2">The sequence shown here is derived from an EMBL/GenBank/DDBJ whole genome shotgun (WGS) entry which is preliminary data.</text>
</comment>
<organism evidence="2 3">
    <name type="scientific">Methylorubrum rhodinum</name>
    <dbReference type="NCBI Taxonomy" id="29428"/>
    <lineage>
        <taxon>Bacteria</taxon>
        <taxon>Pseudomonadati</taxon>
        <taxon>Pseudomonadota</taxon>
        <taxon>Alphaproteobacteria</taxon>
        <taxon>Hyphomicrobiales</taxon>
        <taxon>Methylobacteriaceae</taxon>
        <taxon>Methylorubrum</taxon>
    </lineage>
</organism>
<name>A0A840ZPB0_9HYPH</name>
<sequence length="119" mass="12413">MAHTLAHARLALAALLGLTVADTALAQGVGDLLYGGGTGPQVYQVNPDTGRFAGPPISKDGRDLRAIGAVPVPTVMNGGSFGMTGNDYYNDMKVLTPNGPRRNSETYMLAPAYLSPPLR</sequence>
<reference evidence="2 3" key="1">
    <citation type="submission" date="2020-08" db="EMBL/GenBank/DDBJ databases">
        <title>Genomic Encyclopedia of Type Strains, Phase IV (KMG-IV): sequencing the most valuable type-strain genomes for metagenomic binning, comparative biology and taxonomic classification.</title>
        <authorList>
            <person name="Goeker M."/>
        </authorList>
    </citation>
    <scope>NUCLEOTIDE SEQUENCE [LARGE SCALE GENOMIC DNA]</scope>
    <source>
        <strain evidence="2 3">DSM 2163</strain>
    </source>
</reference>
<proteinExistence type="predicted"/>
<keyword evidence="3" id="KW-1185">Reference proteome</keyword>